<organism evidence="2 3">
    <name type="scientific">Mytilus coruscus</name>
    <name type="common">Sea mussel</name>
    <dbReference type="NCBI Taxonomy" id="42192"/>
    <lineage>
        <taxon>Eukaryota</taxon>
        <taxon>Metazoa</taxon>
        <taxon>Spiralia</taxon>
        <taxon>Lophotrochozoa</taxon>
        <taxon>Mollusca</taxon>
        <taxon>Bivalvia</taxon>
        <taxon>Autobranchia</taxon>
        <taxon>Pteriomorphia</taxon>
        <taxon>Mytilida</taxon>
        <taxon>Mytiloidea</taxon>
        <taxon>Mytilidae</taxon>
        <taxon>Mytilinae</taxon>
        <taxon>Mytilus</taxon>
    </lineage>
</organism>
<dbReference type="Proteomes" id="UP000507470">
    <property type="component" value="Unassembled WGS sequence"/>
</dbReference>
<dbReference type="OrthoDB" id="10524504at2759"/>
<name>A0A6J8AU03_MYTCO</name>
<feature type="region of interest" description="Disordered" evidence="1">
    <location>
        <begin position="1"/>
        <end position="52"/>
    </location>
</feature>
<dbReference type="AlphaFoldDB" id="A0A6J8AU03"/>
<reference evidence="2 3" key="1">
    <citation type="submission" date="2020-06" db="EMBL/GenBank/DDBJ databases">
        <authorList>
            <person name="Li R."/>
            <person name="Bekaert M."/>
        </authorList>
    </citation>
    <scope>NUCLEOTIDE SEQUENCE [LARGE SCALE GENOMIC DNA]</scope>
    <source>
        <strain evidence="3">wild</strain>
    </source>
</reference>
<feature type="compositionally biased region" description="Basic and acidic residues" evidence="1">
    <location>
        <begin position="1"/>
        <end position="11"/>
    </location>
</feature>
<gene>
    <name evidence="2" type="ORF">MCOR_11343</name>
</gene>
<evidence type="ECO:0000313" key="3">
    <source>
        <dbReference type="Proteomes" id="UP000507470"/>
    </source>
</evidence>
<evidence type="ECO:0000313" key="2">
    <source>
        <dbReference type="EMBL" id="CAC5373663.1"/>
    </source>
</evidence>
<sequence length="197" mass="22771">MIQKWRNDSRQAFKGHQYQKGHNKSRNDFMMNNEMSFSEEENRSEHMSDVSSMSNCTTMSMAGLSADEFSGSEYDVSDSGSDWCGSASDFEKEEDNIEEKSLEEPTYFQRSLSYHSGQFRARNILEKVYFQKGLNLSDECSESVGSHYFKGKRLMYRDICNKNFDDKCRILPKIYKRCTISIESAHQAVCTPVEPTD</sequence>
<proteinExistence type="predicted"/>
<protein>
    <submittedName>
        <fullName evidence="2">Uncharacterized protein</fullName>
    </submittedName>
</protein>
<keyword evidence="3" id="KW-1185">Reference proteome</keyword>
<evidence type="ECO:0000256" key="1">
    <source>
        <dbReference type="SAM" id="MobiDB-lite"/>
    </source>
</evidence>
<dbReference type="EMBL" id="CACVKT020001932">
    <property type="protein sequence ID" value="CAC5373663.1"/>
    <property type="molecule type" value="Genomic_DNA"/>
</dbReference>
<accession>A0A6J8AU03</accession>